<proteinExistence type="predicted"/>
<dbReference type="PANTHER" id="PTHR10257">
    <property type="entry name" value="SERINE/THREONINE PROTEIN PHOSPHATASE 2A PP2A REGULATORY SUBUNIT B"/>
    <property type="match status" value="1"/>
</dbReference>
<reference evidence="2 3" key="1">
    <citation type="submission" date="2024-04" db="EMBL/GenBank/DDBJ databases">
        <title>Tritrichomonas musculus Genome.</title>
        <authorList>
            <person name="Alves-Ferreira E."/>
            <person name="Grigg M."/>
            <person name="Lorenzi H."/>
            <person name="Galac M."/>
        </authorList>
    </citation>
    <scope>NUCLEOTIDE SEQUENCE [LARGE SCALE GENOMIC DNA]</scope>
    <source>
        <strain evidence="2 3">EAF2021</strain>
    </source>
</reference>
<dbReference type="InterPro" id="IPR002554">
    <property type="entry name" value="PP2A_B56"/>
</dbReference>
<protein>
    <recommendedName>
        <fullName evidence="4">Phosphoprotein phosphatase</fullName>
    </recommendedName>
</protein>
<dbReference type="Proteomes" id="UP001470230">
    <property type="component" value="Unassembled WGS sequence"/>
</dbReference>
<dbReference type="Gene3D" id="1.25.10.10">
    <property type="entry name" value="Leucine-rich Repeat Variant"/>
    <property type="match status" value="1"/>
</dbReference>
<dbReference type="EMBL" id="JAPFFF010000006">
    <property type="protein sequence ID" value="KAK8887069.1"/>
    <property type="molecule type" value="Genomic_DNA"/>
</dbReference>
<evidence type="ECO:0000313" key="3">
    <source>
        <dbReference type="Proteomes" id="UP001470230"/>
    </source>
</evidence>
<dbReference type="Pfam" id="PF01603">
    <property type="entry name" value="B56"/>
    <property type="match status" value="1"/>
</dbReference>
<evidence type="ECO:0008006" key="4">
    <source>
        <dbReference type="Google" id="ProtNLM"/>
    </source>
</evidence>
<feature type="compositionally biased region" description="Polar residues" evidence="1">
    <location>
        <begin position="72"/>
        <end position="91"/>
    </location>
</feature>
<evidence type="ECO:0000313" key="2">
    <source>
        <dbReference type="EMBL" id="KAK8887069.1"/>
    </source>
</evidence>
<feature type="region of interest" description="Disordered" evidence="1">
    <location>
        <begin position="549"/>
        <end position="573"/>
    </location>
</feature>
<organism evidence="2 3">
    <name type="scientific">Tritrichomonas musculus</name>
    <dbReference type="NCBI Taxonomy" id="1915356"/>
    <lineage>
        <taxon>Eukaryota</taxon>
        <taxon>Metamonada</taxon>
        <taxon>Parabasalia</taxon>
        <taxon>Tritrichomonadida</taxon>
        <taxon>Tritrichomonadidae</taxon>
        <taxon>Tritrichomonas</taxon>
    </lineage>
</organism>
<feature type="region of interest" description="Disordered" evidence="1">
    <location>
        <begin position="512"/>
        <end position="534"/>
    </location>
</feature>
<evidence type="ECO:0000256" key="1">
    <source>
        <dbReference type="SAM" id="MobiDB-lite"/>
    </source>
</evidence>
<dbReference type="SUPFAM" id="SSF48371">
    <property type="entry name" value="ARM repeat"/>
    <property type="match status" value="1"/>
</dbReference>
<dbReference type="PANTHER" id="PTHR10257:SF3">
    <property type="entry name" value="SERINE_THREONINE-PROTEIN PHOSPHATASE 2A 56 KDA REGULATORY SUBUNIT GAMMA ISOFORM"/>
    <property type="match status" value="1"/>
</dbReference>
<name>A0ABR2K7I7_9EUKA</name>
<feature type="compositionally biased region" description="Polar residues" evidence="1">
    <location>
        <begin position="512"/>
        <end position="522"/>
    </location>
</feature>
<feature type="region of interest" description="Disordered" evidence="1">
    <location>
        <begin position="71"/>
        <end position="98"/>
    </location>
</feature>
<keyword evidence="3" id="KW-1185">Reference proteome</keyword>
<feature type="compositionally biased region" description="Low complexity" evidence="1">
    <location>
        <begin position="602"/>
        <end position="622"/>
    </location>
</feature>
<sequence length="667" mass="75895">MYEFSQSRSITNFLNKTLPPKVVAPVSKYESISNGLFSGKSTPSLVKSKNLGKSYPSSVKKTLNKPLGNLKNEGNFQLDQPQTSSISNNDTIETDEQKNMSKNLPAKYALMELRPRPSRAVIQINKSLISGHGSLTSCVIKTNELSISEVSDLAQIISKAANNLVYIYKCETKPNDKIDKSVLEALDNLSLFAGDPNMKSKFTYDDLSMIFEMLSLHVFHSFPDISKTYIIGESVSPYYMNNWNQLSRVYALLSLLLPELLPFITDTVFEKFTKLLSSPFNSEQEAVLSFIEKVCQKSEEHESKVFMMMTRVVQLFIDGECLHFCLIPIFNFLKNFLEKLPLPLDRSYFEIFRSIFYQTIISPNVVDFYNALVPLAQFFQSKDSTTSIWCIRFLFRHWPVTNSEKQIIFLHQLQFILSMLNASYFTTLSKALISHLKMMIESVNFKVAMAAIKILKDEEFVKLICSSSSNTPNSASASDILIPALTQAQSHWNNDVRMSSIEALNLIKTNSKGKAGRSSRNAVYNPPKNPIKPTMSYQEHFQNKFQMRLKSEQEKRTTTSGGNGSPFNMKKKYGSYAQMPSSCQTSSALSFLDLKNDEKFSASSSNLTSKESSNFPPNQQNNQEKRISYKPLNETQKQWNFILKMASRRDKEIDQNIYKSIIRTLDE</sequence>
<accession>A0ABR2K7I7</accession>
<comment type="caution">
    <text evidence="2">The sequence shown here is derived from an EMBL/GenBank/DDBJ whole genome shotgun (WGS) entry which is preliminary data.</text>
</comment>
<dbReference type="InterPro" id="IPR016024">
    <property type="entry name" value="ARM-type_fold"/>
</dbReference>
<gene>
    <name evidence="2" type="ORF">M9Y10_038105</name>
</gene>
<feature type="region of interest" description="Disordered" evidence="1">
    <location>
        <begin position="602"/>
        <end position="624"/>
    </location>
</feature>
<dbReference type="InterPro" id="IPR011989">
    <property type="entry name" value="ARM-like"/>
</dbReference>